<organism evidence="2 3">
    <name type="scientific">Carnegiea gigantea</name>
    <dbReference type="NCBI Taxonomy" id="171969"/>
    <lineage>
        <taxon>Eukaryota</taxon>
        <taxon>Viridiplantae</taxon>
        <taxon>Streptophyta</taxon>
        <taxon>Embryophyta</taxon>
        <taxon>Tracheophyta</taxon>
        <taxon>Spermatophyta</taxon>
        <taxon>Magnoliopsida</taxon>
        <taxon>eudicotyledons</taxon>
        <taxon>Gunneridae</taxon>
        <taxon>Pentapetalae</taxon>
        <taxon>Caryophyllales</taxon>
        <taxon>Cactineae</taxon>
        <taxon>Cactaceae</taxon>
        <taxon>Cactoideae</taxon>
        <taxon>Echinocereeae</taxon>
        <taxon>Carnegiea</taxon>
    </lineage>
</organism>
<proteinExistence type="predicted"/>
<gene>
    <name evidence="2" type="ORF">Cgig2_005549</name>
</gene>
<reference evidence="2" key="1">
    <citation type="submission" date="2022-04" db="EMBL/GenBank/DDBJ databases">
        <title>Carnegiea gigantea Genome sequencing and assembly v2.</title>
        <authorList>
            <person name="Copetti D."/>
            <person name="Sanderson M.J."/>
            <person name="Burquez A."/>
            <person name="Wojciechowski M.F."/>
        </authorList>
    </citation>
    <scope>NUCLEOTIDE SEQUENCE</scope>
    <source>
        <strain evidence="2">SGP5-SGP5p</strain>
        <tissue evidence="2">Aerial part</tissue>
    </source>
</reference>
<evidence type="ECO:0000313" key="3">
    <source>
        <dbReference type="Proteomes" id="UP001153076"/>
    </source>
</evidence>
<comment type="caution">
    <text evidence="2">The sequence shown here is derived from an EMBL/GenBank/DDBJ whole genome shotgun (WGS) entry which is preliminary data.</text>
</comment>
<dbReference type="Proteomes" id="UP001153076">
    <property type="component" value="Unassembled WGS sequence"/>
</dbReference>
<feature type="region of interest" description="Disordered" evidence="1">
    <location>
        <begin position="229"/>
        <end position="250"/>
    </location>
</feature>
<protein>
    <submittedName>
        <fullName evidence="2">Uncharacterized protein</fullName>
    </submittedName>
</protein>
<feature type="compositionally biased region" description="Basic and acidic residues" evidence="1">
    <location>
        <begin position="157"/>
        <end position="167"/>
    </location>
</feature>
<accession>A0A9Q1KUB4</accession>
<sequence length="334" mass="37427">MAKRNLPKEHHCLRCRHVLYDSVGSSVGERVKVNIHLHFVLRYGYLLKVCVSFGQFCPATMWALKIIPCSSLVLCPDGVTASSSITGKPLYVVFFRTSTMRDTFSTPRRLTNGGFTSASSPTVTFLIQGSGFASRKGRPLSSTAHGKAKQSPICRTHKNDRQEESRWHSNAKVVGQTDEGRDESHFVQLTRKGRPYMQTENSMNALSTTTTTAVLKKVLQRRALLHQVATSSKAKRTPPTGARNAAQTPAEAPQVIRSLLSLSLFMSLSQRHLRRYLSVPPCPSKEAMQVSRFEPNIHMIHMERGFRLHTHEINKNRNNADQAKTNLGGWMQMI</sequence>
<evidence type="ECO:0000313" key="2">
    <source>
        <dbReference type="EMBL" id="KAJ8449527.1"/>
    </source>
</evidence>
<keyword evidence="3" id="KW-1185">Reference proteome</keyword>
<name>A0A9Q1KUB4_9CARY</name>
<dbReference type="AlphaFoldDB" id="A0A9Q1KUB4"/>
<dbReference type="EMBL" id="JAKOGI010000020">
    <property type="protein sequence ID" value="KAJ8449527.1"/>
    <property type="molecule type" value="Genomic_DNA"/>
</dbReference>
<feature type="region of interest" description="Disordered" evidence="1">
    <location>
        <begin position="134"/>
        <end position="183"/>
    </location>
</feature>
<evidence type="ECO:0000256" key="1">
    <source>
        <dbReference type="SAM" id="MobiDB-lite"/>
    </source>
</evidence>
<dbReference type="OrthoDB" id="10669530at2759"/>